<gene>
    <name evidence="1" type="ORF">FDY95_24170</name>
</gene>
<dbReference type="EMBL" id="VAJM01000018">
    <property type="protein sequence ID" value="TLM88461.1"/>
    <property type="molecule type" value="Genomic_DNA"/>
</dbReference>
<evidence type="ECO:0008006" key="3">
    <source>
        <dbReference type="Google" id="ProtNLM"/>
    </source>
</evidence>
<keyword evidence="2" id="KW-1185">Reference proteome</keyword>
<dbReference type="OrthoDB" id="877868at2"/>
<dbReference type="Proteomes" id="UP000305517">
    <property type="component" value="Unassembled WGS sequence"/>
</dbReference>
<comment type="caution">
    <text evidence="1">The sequence shown here is derived from an EMBL/GenBank/DDBJ whole genome shotgun (WGS) entry which is preliminary data.</text>
</comment>
<dbReference type="AlphaFoldDB" id="A0A5R8WHZ8"/>
<protein>
    <recommendedName>
        <fullName evidence="3">VRR-NUC domain-containing protein</fullName>
    </recommendedName>
</protein>
<accession>A0A5R8WHZ8</accession>
<evidence type="ECO:0000313" key="1">
    <source>
        <dbReference type="EMBL" id="TLM88461.1"/>
    </source>
</evidence>
<dbReference type="RefSeq" id="WP_138081987.1">
    <property type="nucleotide sequence ID" value="NZ_VAJM01000018.1"/>
</dbReference>
<proteinExistence type="predicted"/>
<name>A0A5R8WHZ8_9BACT</name>
<evidence type="ECO:0000313" key="2">
    <source>
        <dbReference type="Proteomes" id="UP000305517"/>
    </source>
</evidence>
<sequence length="185" mass="20900">MSLTYPSLLRPTTTEALMSDGREVTVPKVELQLRRWAGAPISNTFGNKPLIDFGGRPVFAELCVYELVRLSGWQARWVETYGAGAMTPHHFTTWVDAGLAGQQHEPITDPRIQDLLQKIAQANGNSYSGCWDVVGWNGEAIVFAELKRLKKDRIRATQPRWLEAGLQMGLQPENFLLVEWDYARE</sequence>
<organism evidence="1 2">
    <name type="scientific">Hymenobacter jeollabukensis</name>
    <dbReference type="NCBI Taxonomy" id="2025313"/>
    <lineage>
        <taxon>Bacteria</taxon>
        <taxon>Pseudomonadati</taxon>
        <taxon>Bacteroidota</taxon>
        <taxon>Cytophagia</taxon>
        <taxon>Cytophagales</taxon>
        <taxon>Hymenobacteraceae</taxon>
        <taxon>Hymenobacter</taxon>
    </lineage>
</organism>
<reference evidence="1 2" key="1">
    <citation type="submission" date="2019-05" db="EMBL/GenBank/DDBJ databases">
        <title>Hymenobacter edaphi sp. nov., isolated from abandoned arsenic-contaminated farmland soil.</title>
        <authorList>
            <person name="Nie L."/>
        </authorList>
    </citation>
    <scope>NUCLEOTIDE SEQUENCE [LARGE SCALE GENOMIC DNA]</scope>
    <source>
        <strain evidence="1 2">1-3-3-8</strain>
    </source>
</reference>